<dbReference type="CDD" id="cd00085">
    <property type="entry name" value="HNHc"/>
    <property type="match status" value="1"/>
</dbReference>
<dbReference type="InterPro" id="IPR003870">
    <property type="entry name" value="DUF222"/>
</dbReference>
<feature type="domain" description="HNH nuclease" evidence="3">
    <location>
        <begin position="310"/>
        <end position="362"/>
    </location>
</feature>
<accession>A0A9X2H5A8</accession>
<comment type="similarity">
    <text evidence="1">Belongs to the Rv1128c/1148c/1588c/1702c/1945/3466 family.</text>
</comment>
<reference evidence="4" key="1">
    <citation type="submission" date="2022-06" db="EMBL/GenBank/DDBJ databases">
        <title>Sequencing the genomes of 1000 actinobacteria strains.</title>
        <authorList>
            <person name="Klenk H.-P."/>
        </authorList>
    </citation>
    <scope>NUCLEOTIDE SEQUENCE</scope>
    <source>
        <strain evidence="4">DSM 22016</strain>
    </source>
</reference>
<sequence length="411" mass="43885">MLEGVHDGSSAADRAFATRAFVAELATALVVPAARASGMVGDAMRLEQLPAVRAAFAAGDVGHEHVRAVIEVTTGASSELTARLEAEAVERASHQTGASLRRSLLRLRERLEPRPLELRRADAERERRVCIEPARDGMAWLSVFMRAERAHAVKARLDAIAARAEDGAATHLGAPAPAPGLADRTTPTQRAADLAGELLLAGELSAELPGEAAVSGSARGSAPGSARDSTGLARLTALGAVVPRILVTVPVLSLLGRTDEPAELDGYGPIDAETARELAAHAPSFQRILTHPESGAFLSYGRTAYRVPADLAGYLAVRDGGCRFPGCGRRARQTDLDHTVDWARGGQTGHENLAHLCRSHHRLKHRTRWRMVQEPGGVIRWTSPSGREIRTSPERPFVAPAREARQPEQTG</sequence>
<protein>
    <recommendedName>
        <fullName evidence="3">HNH nuclease domain-containing protein</fullName>
    </recommendedName>
</protein>
<dbReference type="AlphaFoldDB" id="A0A9X2H5A8"/>
<evidence type="ECO:0000313" key="4">
    <source>
        <dbReference type="EMBL" id="MCP2369674.1"/>
    </source>
</evidence>
<feature type="region of interest" description="Disordered" evidence="2">
    <location>
        <begin position="380"/>
        <end position="411"/>
    </location>
</feature>
<dbReference type="InterPro" id="IPR002711">
    <property type="entry name" value="HNH"/>
</dbReference>
<dbReference type="GO" id="GO:0003676">
    <property type="term" value="F:nucleic acid binding"/>
    <property type="evidence" value="ECO:0007669"/>
    <property type="project" value="InterPro"/>
</dbReference>
<dbReference type="GO" id="GO:0008270">
    <property type="term" value="F:zinc ion binding"/>
    <property type="evidence" value="ECO:0007669"/>
    <property type="project" value="InterPro"/>
</dbReference>
<dbReference type="OrthoDB" id="3261064at2"/>
<dbReference type="InterPro" id="IPR003615">
    <property type="entry name" value="HNH_nuc"/>
</dbReference>
<feature type="compositionally biased region" description="Basic and acidic residues" evidence="2">
    <location>
        <begin position="402"/>
        <end position="411"/>
    </location>
</feature>
<dbReference type="Pfam" id="PF01844">
    <property type="entry name" value="HNH"/>
    <property type="match status" value="1"/>
</dbReference>
<evidence type="ECO:0000256" key="2">
    <source>
        <dbReference type="SAM" id="MobiDB-lite"/>
    </source>
</evidence>
<dbReference type="Pfam" id="PF02720">
    <property type="entry name" value="DUF222"/>
    <property type="match status" value="1"/>
</dbReference>
<evidence type="ECO:0000313" key="5">
    <source>
        <dbReference type="Proteomes" id="UP001139722"/>
    </source>
</evidence>
<dbReference type="SMART" id="SM00507">
    <property type="entry name" value="HNHc"/>
    <property type="match status" value="1"/>
</dbReference>
<comment type="caution">
    <text evidence="4">The sequence shown here is derived from an EMBL/GenBank/DDBJ whole genome shotgun (WGS) entry which is preliminary data.</text>
</comment>
<dbReference type="RefSeq" id="WP_156998973.1">
    <property type="nucleotide sequence ID" value="NZ_JAMZDY010000001.1"/>
</dbReference>
<evidence type="ECO:0000256" key="1">
    <source>
        <dbReference type="ARBA" id="ARBA00023450"/>
    </source>
</evidence>
<evidence type="ECO:0000259" key="3">
    <source>
        <dbReference type="SMART" id="SM00507"/>
    </source>
</evidence>
<keyword evidence="5" id="KW-1185">Reference proteome</keyword>
<gene>
    <name evidence="4" type="ORF">BJ978_000350</name>
</gene>
<dbReference type="GO" id="GO:0004519">
    <property type="term" value="F:endonuclease activity"/>
    <property type="evidence" value="ECO:0007669"/>
    <property type="project" value="InterPro"/>
</dbReference>
<dbReference type="EMBL" id="JAMZDY010000001">
    <property type="protein sequence ID" value="MCP2369674.1"/>
    <property type="molecule type" value="Genomic_DNA"/>
</dbReference>
<name>A0A9X2H5A8_9MICO</name>
<dbReference type="Gene3D" id="1.10.30.50">
    <property type="match status" value="1"/>
</dbReference>
<organism evidence="4 5">
    <name type="scientific">Agromyces terreus</name>
    <dbReference type="NCBI Taxonomy" id="424795"/>
    <lineage>
        <taxon>Bacteria</taxon>
        <taxon>Bacillati</taxon>
        <taxon>Actinomycetota</taxon>
        <taxon>Actinomycetes</taxon>
        <taxon>Micrococcales</taxon>
        <taxon>Microbacteriaceae</taxon>
        <taxon>Agromyces</taxon>
    </lineage>
</organism>
<proteinExistence type="inferred from homology"/>
<dbReference type="Proteomes" id="UP001139722">
    <property type="component" value="Unassembled WGS sequence"/>
</dbReference>